<feature type="modified residue" description="4-aspartylphosphate" evidence="2">
    <location>
        <position position="51"/>
    </location>
</feature>
<dbReference type="SUPFAM" id="SSF52172">
    <property type="entry name" value="CheY-like"/>
    <property type="match status" value="1"/>
</dbReference>
<dbReference type="RefSeq" id="WP_189644091.1">
    <property type="nucleotide sequence ID" value="NZ_BNAL01000053.1"/>
</dbReference>
<dbReference type="EMBL" id="BNAL01000053">
    <property type="protein sequence ID" value="GHG11669.1"/>
    <property type="molecule type" value="Genomic_DNA"/>
</dbReference>
<dbReference type="InterPro" id="IPR050595">
    <property type="entry name" value="Bact_response_regulator"/>
</dbReference>
<evidence type="ECO:0000256" key="2">
    <source>
        <dbReference type="PROSITE-ProRule" id="PRU00169"/>
    </source>
</evidence>
<dbReference type="PROSITE" id="PS50110">
    <property type="entry name" value="RESPONSE_REGULATORY"/>
    <property type="match status" value="1"/>
</dbReference>
<dbReference type="SMART" id="SM00448">
    <property type="entry name" value="REC"/>
    <property type="match status" value="1"/>
</dbReference>
<reference evidence="6" key="1">
    <citation type="journal article" date="2019" name="Int. J. Syst. Evol. Microbiol.">
        <title>The Global Catalogue of Microorganisms (GCM) 10K type strain sequencing project: providing services to taxonomists for standard genome sequencing and annotation.</title>
        <authorList>
            <consortium name="The Broad Institute Genomics Platform"/>
            <consortium name="The Broad Institute Genome Sequencing Center for Infectious Disease"/>
            <person name="Wu L."/>
            <person name="Ma J."/>
        </authorList>
    </citation>
    <scope>NUCLEOTIDE SEQUENCE [LARGE SCALE GENOMIC DNA]</scope>
    <source>
        <strain evidence="6">CGMCC 1.18439</strain>
    </source>
</reference>
<dbReference type="PANTHER" id="PTHR44591:SF3">
    <property type="entry name" value="RESPONSE REGULATORY DOMAIN-CONTAINING PROTEIN"/>
    <property type="match status" value="1"/>
</dbReference>
<keyword evidence="6" id="KW-1185">Reference proteome</keyword>
<evidence type="ECO:0000259" key="4">
    <source>
        <dbReference type="PROSITE" id="PS50110"/>
    </source>
</evidence>
<accession>A0ABQ3KHY5</accession>
<organism evidence="5 6">
    <name type="scientific">Deinococcus piscis</name>
    <dbReference type="NCBI Taxonomy" id="394230"/>
    <lineage>
        <taxon>Bacteria</taxon>
        <taxon>Thermotogati</taxon>
        <taxon>Deinococcota</taxon>
        <taxon>Deinococci</taxon>
        <taxon>Deinococcales</taxon>
        <taxon>Deinococcaceae</taxon>
        <taxon>Deinococcus</taxon>
    </lineage>
</organism>
<dbReference type="Pfam" id="PF00072">
    <property type="entry name" value="Response_reg"/>
    <property type="match status" value="1"/>
</dbReference>
<dbReference type="Gene3D" id="3.40.50.2300">
    <property type="match status" value="1"/>
</dbReference>
<dbReference type="Proteomes" id="UP000632154">
    <property type="component" value="Unassembled WGS sequence"/>
</dbReference>
<gene>
    <name evidence="5" type="ORF">GCM10017783_25000</name>
</gene>
<feature type="domain" description="Response regulatory" evidence="4">
    <location>
        <begin position="3"/>
        <end position="118"/>
    </location>
</feature>
<proteinExistence type="predicted"/>
<evidence type="ECO:0000313" key="6">
    <source>
        <dbReference type="Proteomes" id="UP000632154"/>
    </source>
</evidence>
<evidence type="ECO:0000256" key="3">
    <source>
        <dbReference type="SAM" id="MobiDB-lite"/>
    </source>
</evidence>
<dbReference type="PANTHER" id="PTHR44591">
    <property type="entry name" value="STRESS RESPONSE REGULATOR PROTEIN 1"/>
    <property type="match status" value="1"/>
</dbReference>
<protein>
    <submittedName>
        <fullName evidence="5">Transcriptional regulator</fullName>
    </submittedName>
</protein>
<comment type="caution">
    <text evidence="5">The sequence shown here is derived from an EMBL/GenBank/DDBJ whole genome shotgun (WGS) entry which is preliminary data.</text>
</comment>
<dbReference type="InterPro" id="IPR001789">
    <property type="entry name" value="Sig_transdc_resp-reg_receiver"/>
</dbReference>
<feature type="region of interest" description="Disordered" evidence="3">
    <location>
        <begin position="121"/>
        <end position="146"/>
    </location>
</feature>
<evidence type="ECO:0000313" key="5">
    <source>
        <dbReference type="EMBL" id="GHG11669.1"/>
    </source>
</evidence>
<sequence length="252" mass="27062">MSNIFVIDDSISVRKALELSLKKEGLNVRTAASAEAALEQMDEPTDLVIADVIMPGLSGFELCQTLKADGRYQHIPVLIISGNVDAETRQQAHDVGAAGVLKKPFRQEELMPAVQHALASAAAPSAAQERQDTALQDEPAAPEAATAAVTPTAPLRTYEYGEALRAMLDRAANMPGVLGTALVERSGEVLERRGEPLPDNIGQFARFYIGTADFLAGQLDERGASQVELELGGKRLTIRFLSDKLLVTLSRL</sequence>
<keyword evidence="1 2" id="KW-0597">Phosphoprotein</keyword>
<name>A0ABQ3KHY5_9DEIO</name>
<dbReference type="InterPro" id="IPR011006">
    <property type="entry name" value="CheY-like_superfamily"/>
</dbReference>
<dbReference type="CDD" id="cd00156">
    <property type="entry name" value="REC"/>
    <property type="match status" value="1"/>
</dbReference>
<evidence type="ECO:0000256" key="1">
    <source>
        <dbReference type="ARBA" id="ARBA00022553"/>
    </source>
</evidence>